<evidence type="ECO:0000313" key="2">
    <source>
        <dbReference type="Proteomes" id="UP001159100"/>
    </source>
</evidence>
<evidence type="ECO:0000313" key="1">
    <source>
        <dbReference type="EMBL" id="MDI2590787.1"/>
    </source>
</evidence>
<reference evidence="1 2" key="1">
    <citation type="submission" date="2023-02" db="EMBL/GenBank/DDBJ databases">
        <title>Pseudomonas chrutzelriedensis sp. nov., a potently antifungal strain isolated from moss.</title>
        <authorList>
            <person name="Schnyder A."/>
            <person name="Kalawong R."/>
            <person name="Eberl L."/>
            <person name="Agnoli K."/>
        </authorList>
    </citation>
    <scope>NUCLEOTIDE SEQUENCE [LARGE SCALE GENOMIC DNA]</scope>
    <source>
        <strain evidence="1 2">681</strain>
    </source>
</reference>
<dbReference type="Proteomes" id="UP001159100">
    <property type="component" value="Unassembled WGS sequence"/>
</dbReference>
<proteinExistence type="predicted"/>
<name>A0ABT6QIS2_9PSED</name>
<dbReference type="RefSeq" id="WP_282315241.1">
    <property type="nucleotide sequence ID" value="NZ_JARBWL010000001.1"/>
</dbReference>
<accession>A0ABT6QIS2</accession>
<keyword evidence="2" id="KW-1185">Reference proteome</keyword>
<dbReference type="EMBL" id="JARBWL010000001">
    <property type="protein sequence ID" value="MDI2590787.1"/>
    <property type="molecule type" value="Genomic_DNA"/>
</dbReference>
<comment type="caution">
    <text evidence="1">The sequence shown here is derived from an EMBL/GenBank/DDBJ whole genome shotgun (WGS) entry which is preliminary data.</text>
</comment>
<gene>
    <name evidence="1" type="ORF">POF45_04960</name>
</gene>
<sequence>MLIDAKDFPLVWVEASPSSDSSFEAFEALLAREQTFVLLNKQTADEGQHEHTPEERKRISLWMKRNKAALRSFVKASIYIEPNAAKRLAAKPFAVLYEKFWGFAMFTTASEAQSLALARKLLAQ</sequence>
<organism evidence="1 2">
    <name type="scientific">Pseudomonas fungipugnans</name>
    <dbReference type="NCBI Taxonomy" id="3024217"/>
    <lineage>
        <taxon>Bacteria</taxon>
        <taxon>Pseudomonadati</taxon>
        <taxon>Pseudomonadota</taxon>
        <taxon>Gammaproteobacteria</taxon>
        <taxon>Pseudomonadales</taxon>
        <taxon>Pseudomonadaceae</taxon>
        <taxon>Pseudomonas</taxon>
    </lineage>
</organism>
<protein>
    <submittedName>
        <fullName evidence="1">Uncharacterized protein</fullName>
    </submittedName>
</protein>